<gene>
    <name evidence="2" type="ORF">PR002_g17482</name>
</gene>
<feature type="compositionally biased region" description="Polar residues" evidence="1">
    <location>
        <begin position="1"/>
        <end position="12"/>
    </location>
</feature>
<dbReference type="EMBL" id="QXFU01001412">
    <property type="protein sequence ID" value="KAE9002946.1"/>
    <property type="molecule type" value="Genomic_DNA"/>
</dbReference>
<evidence type="ECO:0000313" key="2">
    <source>
        <dbReference type="EMBL" id="KAE9002946.1"/>
    </source>
</evidence>
<accession>A0A6A3K625</accession>
<feature type="region of interest" description="Disordered" evidence="1">
    <location>
        <begin position="1"/>
        <end position="21"/>
    </location>
</feature>
<evidence type="ECO:0000256" key="1">
    <source>
        <dbReference type="SAM" id="MobiDB-lite"/>
    </source>
</evidence>
<dbReference type="AlphaFoldDB" id="A0A6A3K625"/>
<dbReference type="Proteomes" id="UP000435112">
    <property type="component" value="Unassembled WGS sequence"/>
</dbReference>
<evidence type="ECO:0000313" key="3">
    <source>
        <dbReference type="Proteomes" id="UP000435112"/>
    </source>
</evidence>
<name>A0A6A3K625_9STRA</name>
<sequence>MLSTEVQPSTLAKSRAEAVHADDDRVATCVTAP</sequence>
<comment type="caution">
    <text evidence="2">The sequence shown here is derived from an EMBL/GenBank/DDBJ whole genome shotgun (WGS) entry which is preliminary data.</text>
</comment>
<protein>
    <submittedName>
        <fullName evidence="2">Uncharacterized protein</fullName>
    </submittedName>
</protein>
<reference evidence="2 3" key="1">
    <citation type="submission" date="2018-09" db="EMBL/GenBank/DDBJ databases">
        <title>Genomic investigation of the strawberry pathogen Phytophthora fragariae indicates pathogenicity is determined by transcriptional variation in three key races.</title>
        <authorList>
            <person name="Adams T.M."/>
            <person name="Armitage A.D."/>
            <person name="Sobczyk M.K."/>
            <person name="Bates H.J."/>
            <person name="Dunwell J.M."/>
            <person name="Nellist C.F."/>
            <person name="Harrison R.J."/>
        </authorList>
    </citation>
    <scope>NUCLEOTIDE SEQUENCE [LARGE SCALE GENOMIC DNA]</scope>
    <source>
        <strain evidence="2 3">SCRP324</strain>
    </source>
</reference>
<proteinExistence type="predicted"/>
<organism evidence="2 3">
    <name type="scientific">Phytophthora rubi</name>
    <dbReference type="NCBI Taxonomy" id="129364"/>
    <lineage>
        <taxon>Eukaryota</taxon>
        <taxon>Sar</taxon>
        <taxon>Stramenopiles</taxon>
        <taxon>Oomycota</taxon>
        <taxon>Peronosporomycetes</taxon>
        <taxon>Peronosporales</taxon>
        <taxon>Peronosporaceae</taxon>
        <taxon>Phytophthora</taxon>
    </lineage>
</organism>